<reference evidence="4 5" key="1">
    <citation type="submission" date="2016-10" db="EMBL/GenBank/DDBJ databases">
        <authorList>
            <person name="Varghese N."/>
            <person name="Submissions S."/>
        </authorList>
    </citation>
    <scope>NUCLEOTIDE SEQUENCE [LARGE SCALE GENOMIC DNA]</scope>
    <source>
        <strain evidence="4 5">DSM 1361</strain>
    </source>
</reference>
<dbReference type="Pfam" id="PF00226">
    <property type="entry name" value="DnaJ"/>
    <property type="match status" value="1"/>
</dbReference>
<evidence type="ECO:0000313" key="5">
    <source>
        <dbReference type="Proteomes" id="UP000243745"/>
    </source>
</evidence>
<dbReference type="PRINTS" id="PR00625">
    <property type="entry name" value="JDOMAIN"/>
</dbReference>
<dbReference type="PROSITE" id="PS50076">
    <property type="entry name" value="DNAJ_2"/>
    <property type="match status" value="1"/>
</dbReference>
<dbReference type="OrthoDB" id="9782583at2"/>
<dbReference type="Gene3D" id="1.10.3680.10">
    <property type="entry name" value="TerB-like"/>
    <property type="match status" value="1"/>
</dbReference>
<keyword evidence="2" id="KW-1133">Transmembrane helix</keyword>
<dbReference type="RefSeq" id="WP_093143015.1">
    <property type="nucleotide sequence ID" value="NZ_FOXF01000041.1"/>
</dbReference>
<sequence>MSREDNSGCSGFMGCLTIILIIIFIKYFWWILLIWGGFWIISKIFGSDSNTDEGSSRGYGYGDSYEGMNANDLTVTQAIMRLVGYVARGNDVITRNEINYAEQIIQQLAPSHREYCIHAFNQGKSETYVPYDDVEMLKKVYRGNTRNLLTVLSLLVYISMADGVINRKEKERIYTVGRALGFTTYDIDAMIREMSPHDFSGSDHSGGYGYSGSSYGSSGGYSSSGRGSGYGSGSGSSYGGKSGYGGSGTGGDYAEAMALLDITESTPAEEITRKYKRLIRKYHPDLIKAKGLPENMRSVYEQKTKEINEAYDIVKKRRGF</sequence>
<dbReference type="InterPro" id="IPR007791">
    <property type="entry name" value="DjlA_N"/>
</dbReference>
<dbReference type="Pfam" id="PF05099">
    <property type="entry name" value="TerB"/>
    <property type="match status" value="1"/>
</dbReference>
<gene>
    <name evidence="4" type="ORF">SAMN02910344_01816</name>
</gene>
<dbReference type="SUPFAM" id="SSF46565">
    <property type="entry name" value="Chaperone J-domain"/>
    <property type="match status" value="1"/>
</dbReference>
<dbReference type="CDD" id="cd06257">
    <property type="entry name" value="DnaJ"/>
    <property type="match status" value="1"/>
</dbReference>
<dbReference type="Gene3D" id="1.10.287.110">
    <property type="entry name" value="DnaJ domain"/>
    <property type="match status" value="1"/>
</dbReference>
<keyword evidence="2" id="KW-0472">Membrane</keyword>
<keyword evidence="1" id="KW-0143">Chaperone</keyword>
<dbReference type="Proteomes" id="UP000243745">
    <property type="component" value="Unassembled WGS sequence"/>
</dbReference>
<dbReference type="InterPro" id="IPR036869">
    <property type="entry name" value="J_dom_sf"/>
</dbReference>
<protein>
    <submittedName>
        <fullName evidence="4">DnaJ domain-containing protein</fullName>
    </submittedName>
</protein>
<dbReference type="SUPFAM" id="SSF158682">
    <property type="entry name" value="TerB-like"/>
    <property type="match status" value="1"/>
</dbReference>
<evidence type="ECO:0000313" key="4">
    <source>
        <dbReference type="EMBL" id="SFP59451.1"/>
    </source>
</evidence>
<evidence type="ECO:0000256" key="2">
    <source>
        <dbReference type="SAM" id="Phobius"/>
    </source>
</evidence>
<organism evidence="4 5">
    <name type="scientific">Ruminobacter amylophilus</name>
    <dbReference type="NCBI Taxonomy" id="867"/>
    <lineage>
        <taxon>Bacteria</taxon>
        <taxon>Pseudomonadati</taxon>
        <taxon>Pseudomonadota</taxon>
        <taxon>Gammaproteobacteria</taxon>
        <taxon>Aeromonadales</taxon>
        <taxon>Succinivibrionaceae</taxon>
        <taxon>Ruminobacter</taxon>
    </lineage>
</organism>
<accession>A0A662ZM25</accession>
<keyword evidence="2" id="KW-0812">Transmembrane</keyword>
<dbReference type="EMBL" id="FOXF01000041">
    <property type="protein sequence ID" value="SFP59451.1"/>
    <property type="molecule type" value="Genomic_DNA"/>
</dbReference>
<dbReference type="AlphaFoldDB" id="A0A662ZM25"/>
<proteinExistence type="predicted"/>
<evidence type="ECO:0000259" key="3">
    <source>
        <dbReference type="PROSITE" id="PS50076"/>
    </source>
</evidence>
<keyword evidence="5" id="KW-1185">Reference proteome</keyword>
<dbReference type="InterPro" id="IPR029024">
    <property type="entry name" value="TerB-like"/>
</dbReference>
<evidence type="ECO:0000256" key="1">
    <source>
        <dbReference type="ARBA" id="ARBA00023186"/>
    </source>
</evidence>
<dbReference type="InterPro" id="IPR001623">
    <property type="entry name" value="DnaJ_domain"/>
</dbReference>
<feature type="transmembrane region" description="Helical" evidence="2">
    <location>
        <begin position="12"/>
        <end position="41"/>
    </location>
</feature>
<dbReference type="SMART" id="SM00271">
    <property type="entry name" value="DnaJ"/>
    <property type="match status" value="1"/>
</dbReference>
<feature type="domain" description="J" evidence="3">
    <location>
        <begin position="255"/>
        <end position="319"/>
    </location>
</feature>
<name>A0A662ZM25_9GAMM</name>